<dbReference type="PRINTS" id="PR00039">
    <property type="entry name" value="HTHLYSR"/>
</dbReference>
<keyword evidence="2" id="KW-0805">Transcription regulation</keyword>
<sequence>MDLRTLKTLHLIIKYGSFIRAAEELNYAQSTVTMQIQKLEAELGIQLLERGKTIRLTEPGRLFYEKSLDIVRQLEQLQTQVTDVQTGEAGTVRLGVTEPNASYRLPRLMQRFMAEHPKIRVSIEVSNTPALAEALMRGNIDFALCSTPDNTGFDLYFEPLFQERFVLLMPQNHPLSVKETVEPIDLHEHRLFITSATCPYRKQLEVMLRQSGNVSGETMEIGSMTALKHYVETGLGIALVPQIQLEAKPTGTTVRAMKGDSVHMLTGLARRTSPLMKAAETLYRFLERELPSISFWNE</sequence>
<keyword evidence="7" id="KW-1185">Reference proteome</keyword>
<evidence type="ECO:0000313" key="6">
    <source>
        <dbReference type="EMBL" id="MFD2660140.1"/>
    </source>
</evidence>
<dbReference type="Pfam" id="PF03466">
    <property type="entry name" value="LysR_substrate"/>
    <property type="match status" value="1"/>
</dbReference>
<dbReference type="Proteomes" id="UP001597493">
    <property type="component" value="Unassembled WGS sequence"/>
</dbReference>
<name>A0ABW5QVK5_9BACL</name>
<dbReference type="InterPro" id="IPR005119">
    <property type="entry name" value="LysR_subst-bd"/>
</dbReference>
<dbReference type="PANTHER" id="PTHR30419:SF25">
    <property type="entry name" value="HTH-TYPE TRANSCRIPTIONAL REGULATOR YTLI"/>
    <property type="match status" value="1"/>
</dbReference>
<evidence type="ECO:0000256" key="2">
    <source>
        <dbReference type="ARBA" id="ARBA00023015"/>
    </source>
</evidence>
<dbReference type="Pfam" id="PF00126">
    <property type="entry name" value="HTH_1"/>
    <property type="match status" value="1"/>
</dbReference>
<accession>A0ABW5QVK5</accession>
<proteinExistence type="inferred from homology"/>
<dbReference type="PROSITE" id="PS50931">
    <property type="entry name" value="HTH_LYSR"/>
    <property type="match status" value="1"/>
</dbReference>
<reference evidence="7" key="1">
    <citation type="journal article" date="2019" name="Int. J. Syst. Evol. Microbiol.">
        <title>The Global Catalogue of Microorganisms (GCM) 10K type strain sequencing project: providing services to taxonomists for standard genome sequencing and annotation.</title>
        <authorList>
            <consortium name="The Broad Institute Genomics Platform"/>
            <consortium name="The Broad Institute Genome Sequencing Center for Infectious Disease"/>
            <person name="Wu L."/>
            <person name="Ma J."/>
        </authorList>
    </citation>
    <scope>NUCLEOTIDE SEQUENCE [LARGE SCALE GENOMIC DNA]</scope>
    <source>
        <strain evidence="7">TISTR 1827</strain>
    </source>
</reference>
<evidence type="ECO:0000259" key="5">
    <source>
        <dbReference type="PROSITE" id="PS50931"/>
    </source>
</evidence>
<dbReference type="SUPFAM" id="SSF46785">
    <property type="entry name" value="Winged helix' DNA-binding domain"/>
    <property type="match status" value="1"/>
</dbReference>
<dbReference type="CDD" id="cd05466">
    <property type="entry name" value="PBP2_LTTR_substrate"/>
    <property type="match status" value="1"/>
</dbReference>
<feature type="domain" description="HTH lysR-type" evidence="5">
    <location>
        <begin position="1"/>
        <end position="57"/>
    </location>
</feature>
<protein>
    <submittedName>
        <fullName evidence="6">LysR family transcriptional regulator</fullName>
    </submittedName>
</protein>
<dbReference type="PANTHER" id="PTHR30419">
    <property type="entry name" value="HTH-TYPE TRANSCRIPTIONAL REGULATOR YBHD"/>
    <property type="match status" value="1"/>
</dbReference>
<evidence type="ECO:0000313" key="7">
    <source>
        <dbReference type="Proteomes" id="UP001597493"/>
    </source>
</evidence>
<comment type="caution">
    <text evidence="6">The sequence shown here is derived from an EMBL/GenBank/DDBJ whole genome shotgun (WGS) entry which is preliminary data.</text>
</comment>
<evidence type="ECO:0000256" key="3">
    <source>
        <dbReference type="ARBA" id="ARBA00023125"/>
    </source>
</evidence>
<dbReference type="InterPro" id="IPR036390">
    <property type="entry name" value="WH_DNA-bd_sf"/>
</dbReference>
<comment type="similarity">
    <text evidence="1">Belongs to the LysR transcriptional regulatory family.</text>
</comment>
<evidence type="ECO:0000256" key="4">
    <source>
        <dbReference type="ARBA" id="ARBA00023163"/>
    </source>
</evidence>
<dbReference type="SUPFAM" id="SSF53850">
    <property type="entry name" value="Periplasmic binding protein-like II"/>
    <property type="match status" value="1"/>
</dbReference>
<gene>
    <name evidence="6" type="ORF">ACFSW5_07625</name>
</gene>
<dbReference type="EMBL" id="JBHUMY010000006">
    <property type="protein sequence ID" value="MFD2660140.1"/>
    <property type="molecule type" value="Genomic_DNA"/>
</dbReference>
<evidence type="ECO:0000256" key="1">
    <source>
        <dbReference type="ARBA" id="ARBA00009437"/>
    </source>
</evidence>
<dbReference type="InterPro" id="IPR036388">
    <property type="entry name" value="WH-like_DNA-bd_sf"/>
</dbReference>
<dbReference type="Gene3D" id="1.10.10.10">
    <property type="entry name" value="Winged helix-like DNA-binding domain superfamily/Winged helix DNA-binding domain"/>
    <property type="match status" value="1"/>
</dbReference>
<keyword evidence="4" id="KW-0804">Transcription</keyword>
<dbReference type="InterPro" id="IPR000847">
    <property type="entry name" value="LysR_HTH_N"/>
</dbReference>
<dbReference type="RefSeq" id="WP_379270918.1">
    <property type="nucleotide sequence ID" value="NZ_JBHUGT010000010.1"/>
</dbReference>
<dbReference type="InterPro" id="IPR050950">
    <property type="entry name" value="HTH-type_LysR_regulators"/>
</dbReference>
<keyword evidence="3" id="KW-0238">DNA-binding</keyword>
<organism evidence="6 7">
    <name type="scientific">Paenibacillus thailandensis</name>
    <dbReference type="NCBI Taxonomy" id="393250"/>
    <lineage>
        <taxon>Bacteria</taxon>
        <taxon>Bacillati</taxon>
        <taxon>Bacillota</taxon>
        <taxon>Bacilli</taxon>
        <taxon>Bacillales</taxon>
        <taxon>Paenibacillaceae</taxon>
        <taxon>Paenibacillus</taxon>
    </lineage>
</organism>
<dbReference type="Gene3D" id="3.40.190.10">
    <property type="entry name" value="Periplasmic binding protein-like II"/>
    <property type="match status" value="2"/>
</dbReference>